<sequence>MRHHSEWQFYSLSRYRNVLMGLQILLIIIFHFAEDCRLYDVRYDGLVKFYDIFIHSSGVDLFLLLSGMGLYFSMKKGPDLKSFYKKRFQRLLIPYVIVAAPAWLWLDVIVQGQGPLAFFKDFFFISFFFEEKRWFWYIFMMALCYLIFPYIFSTAERAGDRISRHMRLALLCMMSTLALVMLELYHHDLYINISIALSRLPAFFAGVFVGKAVWEKHKVPLWKIFLLLILVVLAAGPLGLADKSIIGVYIAALLNFSLCLVFVWVLDILSEKRGFPLLAWRGINSILGWFGKYTLELYLVHVAVRRVMKTLGFYTYRLSCEGIMVIISVALAVLLSKLTGAIVGRQKKRLKNK</sequence>
<dbReference type="Pfam" id="PF01757">
    <property type="entry name" value="Acyl_transf_3"/>
    <property type="match status" value="1"/>
</dbReference>
<comment type="similarity">
    <text evidence="2">Belongs to the acyltransferase 3 family.</text>
</comment>
<protein>
    <submittedName>
        <fullName evidence="9">Peptidoglycan/LPS O-acetylase OafA/YrhL</fullName>
    </submittedName>
</protein>
<dbReference type="AlphaFoldDB" id="A0A7W8H7M7"/>
<evidence type="ECO:0000256" key="4">
    <source>
        <dbReference type="ARBA" id="ARBA00022692"/>
    </source>
</evidence>
<keyword evidence="3" id="KW-1003">Cell membrane</keyword>
<evidence type="ECO:0000256" key="6">
    <source>
        <dbReference type="ARBA" id="ARBA00023136"/>
    </source>
</evidence>
<dbReference type="GO" id="GO:0005886">
    <property type="term" value="C:plasma membrane"/>
    <property type="evidence" value="ECO:0007669"/>
    <property type="project" value="UniProtKB-SubCell"/>
</dbReference>
<comment type="subcellular location">
    <subcellularLocation>
        <location evidence="1">Cell membrane</location>
        <topology evidence="1">Multi-pass membrane protein</topology>
    </subcellularLocation>
</comment>
<dbReference type="Proteomes" id="UP000543642">
    <property type="component" value="Unassembled WGS sequence"/>
</dbReference>
<dbReference type="InterPro" id="IPR002656">
    <property type="entry name" value="Acyl_transf_3_dom"/>
</dbReference>
<name>A0A7W8H7M7_9FIRM</name>
<feature type="transmembrane region" description="Helical" evidence="7">
    <location>
        <begin position="246"/>
        <end position="266"/>
    </location>
</feature>
<feature type="transmembrane region" description="Helical" evidence="7">
    <location>
        <begin position="323"/>
        <end position="343"/>
    </location>
</feature>
<evidence type="ECO:0000256" key="3">
    <source>
        <dbReference type="ARBA" id="ARBA00022475"/>
    </source>
</evidence>
<feature type="transmembrane region" description="Helical" evidence="7">
    <location>
        <begin position="165"/>
        <end position="184"/>
    </location>
</feature>
<dbReference type="PANTHER" id="PTHR40074:SF2">
    <property type="entry name" value="O-ACETYLTRANSFERASE WECH"/>
    <property type="match status" value="1"/>
</dbReference>
<feature type="transmembrane region" description="Helical" evidence="7">
    <location>
        <begin position="134"/>
        <end position="153"/>
    </location>
</feature>
<dbReference type="GO" id="GO:0016413">
    <property type="term" value="F:O-acetyltransferase activity"/>
    <property type="evidence" value="ECO:0007669"/>
    <property type="project" value="TreeGrafter"/>
</dbReference>
<accession>A0A7W8H7M7</accession>
<feature type="domain" description="Acyltransferase 3" evidence="8">
    <location>
        <begin position="21"/>
        <end position="334"/>
    </location>
</feature>
<feature type="transmembrane region" description="Helical" evidence="7">
    <location>
        <begin position="190"/>
        <end position="209"/>
    </location>
</feature>
<keyword evidence="10" id="KW-1185">Reference proteome</keyword>
<comment type="caution">
    <text evidence="9">The sequence shown here is derived from an EMBL/GenBank/DDBJ whole genome shotgun (WGS) entry which is preliminary data.</text>
</comment>
<keyword evidence="4 7" id="KW-0812">Transmembrane</keyword>
<feature type="transmembrane region" description="Helical" evidence="7">
    <location>
        <begin position="52"/>
        <end position="72"/>
    </location>
</feature>
<dbReference type="EMBL" id="JACHFW010000001">
    <property type="protein sequence ID" value="MBB5263233.1"/>
    <property type="molecule type" value="Genomic_DNA"/>
</dbReference>
<evidence type="ECO:0000313" key="10">
    <source>
        <dbReference type="Proteomes" id="UP000543642"/>
    </source>
</evidence>
<feature type="transmembrane region" description="Helical" evidence="7">
    <location>
        <begin position="92"/>
        <end position="114"/>
    </location>
</feature>
<dbReference type="PANTHER" id="PTHR40074">
    <property type="entry name" value="O-ACETYLTRANSFERASE WECH"/>
    <property type="match status" value="1"/>
</dbReference>
<feature type="transmembrane region" description="Helical" evidence="7">
    <location>
        <begin position="12"/>
        <end position="32"/>
    </location>
</feature>
<evidence type="ECO:0000313" key="9">
    <source>
        <dbReference type="EMBL" id="MBB5263233.1"/>
    </source>
</evidence>
<dbReference type="RefSeq" id="WP_183770744.1">
    <property type="nucleotide sequence ID" value="NZ_JACHFW010000001.1"/>
</dbReference>
<evidence type="ECO:0000256" key="5">
    <source>
        <dbReference type="ARBA" id="ARBA00022989"/>
    </source>
</evidence>
<organism evidence="9 10">
    <name type="scientific">Catenibacillus scindens</name>
    <dbReference type="NCBI Taxonomy" id="673271"/>
    <lineage>
        <taxon>Bacteria</taxon>
        <taxon>Bacillati</taxon>
        <taxon>Bacillota</taxon>
        <taxon>Clostridia</taxon>
        <taxon>Lachnospirales</taxon>
        <taxon>Lachnospiraceae</taxon>
        <taxon>Catenibacillus</taxon>
    </lineage>
</organism>
<keyword evidence="6 7" id="KW-0472">Membrane</keyword>
<proteinExistence type="inferred from homology"/>
<keyword evidence="5 7" id="KW-1133">Transmembrane helix</keyword>
<evidence type="ECO:0000259" key="8">
    <source>
        <dbReference type="Pfam" id="PF01757"/>
    </source>
</evidence>
<evidence type="ECO:0000256" key="2">
    <source>
        <dbReference type="ARBA" id="ARBA00007400"/>
    </source>
</evidence>
<dbReference type="GO" id="GO:0009246">
    <property type="term" value="P:enterobacterial common antigen biosynthetic process"/>
    <property type="evidence" value="ECO:0007669"/>
    <property type="project" value="TreeGrafter"/>
</dbReference>
<reference evidence="9 10" key="1">
    <citation type="submission" date="2020-08" db="EMBL/GenBank/DDBJ databases">
        <title>Genomic Encyclopedia of Type Strains, Phase IV (KMG-IV): sequencing the most valuable type-strain genomes for metagenomic binning, comparative biology and taxonomic classification.</title>
        <authorList>
            <person name="Goeker M."/>
        </authorList>
    </citation>
    <scope>NUCLEOTIDE SEQUENCE [LARGE SCALE GENOMIC DNA]</scope>
    <source>
        <strain evidence="9 10">DSM 106146</strain>
    </source>
</reference>
<evidence type="ECO:0000256" key="7">
    <source>
        <dbReference type="SAM" id="Phobius"/>
    </source>
</evidence>
<gene>
    <name evidence="9" type="ORF">HNP82_000327</name>
</gene>
<feature type="transmembrane region" description="Helical" evidence="7">
    <location>
        <begin position="221"/>
        <end position="240"/>
    </location>
</feature>
<evidence type="ECO:0000256" key="1">
    <source>
        <dbReference type="ARBA" id="ARBA00004651"/>
    </source>
</evidence>
<feature type="transmembrane region" description="Helical" evidence="7">
    <location>
        <begin position="278"/>
        <end position="303"/>
    </location>
</feature>